<dbReference type="EMBL" id="ML210226">
    <property type="protein sequence ID" value="TFK23055.1"/>
    <property type="molecule type" value="Genomic_DNA"/>
</dbReference>
<dbReference type="PANTHER" id="PTHR48081:SF3">
    <property type="entry name" value="ALPHA_BETA HYDROLASE FOLD-3 DOMAIN-CONTAINING PROTEIN"/>
    <property type="match status" value="1"/>
</dbReference>
<dbReference type="InterPro" id="IPR013094">
    <property type="entry name" value="AB_hydrolase_3"/>
</dbReference>
<evidence type="ECO:0000259" key="3">
    <source>
        <dbReference type="Pfam" id="PF07859"/>
    </source>
</evidence>
<reference evidence="4 5" key="1">
    <citation type="journal article" date="2019" name="Nat. Ecol. Evol.">
        <title>Megaphylogeny resolves global patterns of mushroom evolution.</title>
        <authorList>
            <person name="Varga T."/>
            <person name="Krizsan K."/>
            <person name="Foldi C."/>
            <person name="Dima B."/>
            <person name="Sanchez-Garcia M."/>
            <person name="Sanchez-Ramirez S."/>
            <person name="Szollosi G.J."/>
            <person name="Szarkandi J.G."/>
            <person name="Papp V."/>
            <person name="Albert L."/>
            <person name="Andreopoulos W."/>
            <person name="Angelini C."/>
            <person name="Antonin V."/>
            <person name="Barry K.W."/>
            <person name="Bougher N.L."/>
            <person name="Buchanan P."/>
            <person name="Buyck B."/>
            <person name="Bense V."/>
            <person name="Catcheside P."/>
            <person name="Chovatia M."/>
            <person name="Cooper J."/>
            <person name="Damon W."/>
            <person name="Desjardin D."/>
            <person name="Finy P."/>
            <person name="Geml J."/>
            <person name="Haridas S."/>
            <person name="Hughes K."/>
            <person name="Justo A."/>
            <person name="Karasinski D."/>
            <person name="Kautmanova I."/>
            <person name="Kiss B."/>
            <person name="Kocsube S."/>
            <person name="Kotiranta H."/>
            <person name="LaButti K.M."/>
            <person name="Lechner B.E."/>
            <person name="Liimatainen K."/>
            <person name="Lipzen A."/>
            <person name="Lukacs Z."/>
            <person name="Mihaltcheva S."/>
            <person name="Morgado L.N."/>
            <person name="Niskanen T."/>
            <person name="Noordeloos M.E."/>
            <person name="Ohm R.A."/>
            <person name="Ortiz-Santana B."/>
            <person name="Ovrebo C."/>
            <person name="Racz N."/>
            <person name="Riley R."/>
            <person name="Savchenko A."/>
            <person name="Shiryaev A."/>
            <person name="Soop K."/>
            <person name="Spirin V."/>
            <person name="Szebenyi C."/>
            <person name="Tomsovsky M."/>
            <person name="Tulloss R.E."/>
            <person name="Uehling J."/>
            <person name="Grigoriev I.V."/>
            <person name="Vagvolgyi C."/>
            <person name="Papp T."/>
            <person name="Martin F.M."/>
            <person name="Miettinen O."/>
            <person name="Hibbett D.S."/>
            <person name="Nagy L.G."/>
        </authorList>
    </citation>
    <scope>NUCLEOTIDE SEQUENCE [LARGE SCALE GENOMIC DNA]</scope>
    <source>
        <strain evidence="4 5">CBS 121175</strain>
    </source>
</reference>
<dbReference type="AlphaFoldDB" id="A0A5C3KS71"/>
<dbReference type="STRING" id="230819.A0A5C3KS71"/>
<keyword evidence="5" id="KW-1185">Reference proteome</keyword>
<dbReference type="InterPro" id="IPR029058">
    <property type="entry name" value="AB_hydrolase_fold"/>
</dbReference>
<accession>A0A5C3KS71</accession>
<feature type="compositionally biased region" description="Low complexity" evidence="2">
    <location>
        <begin position="208"/>
        <end position="220"/>
    </location>
</feature>
<evidence type="ECO:0000256" key="2">
    <source>
        <dbReference type="SAM" id="MobiDB-lite"/>
    </source>
</evidence>
<dbReference type="PANTHER" id="PTHR48081">
    <property type="entry name" value="AB HYDROLASE SUPERFAMILY PROTEIN C4A8.06C"/>
    <property type="match status" value="1"/>
</dbReference>
<keyword evidence="1 4" id="KW-0378">Hydrolase</keyword>
<name>A0A5C3KS71_COPMA</name>
<dbReference type="OrthoDB" id="19653at2759"/>
<dbReference type="Gene3D" id="3.40.50.1820">
    <property type="entry name" value="alpha/beta hydrolase"/>
    <property type="match status" value="1"/>
</dbReference>
<feature type="region of interest" description="Disordered" evidence="2">
    <location>
        <begin position="204"/>
        <end position="223"/>
    </location>
</feature>
<proteinExistence type="predicted"/>
<sequence length="393" mass="43885">MDIVTIPGKAYRYKTTKDGLDIYLDVWPPTTGLYDEGKKSGPLTCPTFVYFHGGGLMFGNRNCFTPRWLFERITGLGYLFISADYRLLPPSTGHEIKEDVKDLWKFLTESEVVFELPVASDEKVDKNAIAVGGSSAGGFCAYLAAMHCTEPTRPKAVLSIYGMGGDIFVRYPLQHFPVLKEWLYPFEGTEGVLKEVADSPPLLPIAPSQSSNPSDGASSSNTTVTNPRIDATWLYLQLGVWLDIFTGEHEPSLSERLREICDFQTPIAPLVGEFRSASSNEEVKRKAVEAIPLKHRSLFPQFSVDESILDSEKGVQWPPVFFLHGTADTGVSILESDNLYALLMKKAVPVEIARVPGMEHNFDFEDGARERWKLEMNRAINFVEKWVGKGKEC</sequence>
<feature type="domain" description="Alpha/beta hydrolase fold-3" evidence="3">
    <location>
        <begin position="48"/>
        <end position="163"/>
    </location>
</feature>
<protein>
    <submittedName>
        <fullName evidence="4">Alpha/beta-hydrolase</fullName>
    </submittedName>
</protein>
<organism evidence="4 5">
    <name type="scientific">Coprinopsis marcescibilis</name>
    <name type="common">Agaric fungus</name>
    <name type="synonym">Psathyrella marcescibilis</name>
    <dbReference type="NCBI Taxonomy" id="230819"/>
    <lineage>
        <taxon>Eukaryota</taxon>
        <taxon>Fungi</taxon>
        <taxon>Dikarya</taxon>
        <taxon>Basidiomycota</taxon>
        <taxon>Agaricomycotina</taxon>
        <taxon>Agaricomycetes</taxon>
        <taxon>Agaricomycetidae</taxon>
        <taxon>Agaricales</taxon>
        <taxon>Agaricineae</taxon>
        <taxon>Psathyrellaceae</taxon>
        <taxon>Coprinopsis</taxon>
    </lineage>
</organism>
<dbReference type="Pfam" id="PF07859">
    <property type="entry name" value="Abhydrolase_3"/>
    <property type="match status" value="1"/>
</dbReference>
<evidence type="ECO:0000256" key="1">
    <source>
        <dbReference type="ARBA" id="ARBA00022801"/>
    </source>
</evidence>
<evidence type="ECO:0000313" key="5">
    <source>
        <dbReference type="Proteomes" id="UP000307440"/>
    </source>
</evidence>
<dbReference type="GO" id="GO:0016787">
    <property type="term" value="F:hydrolase activity"/>
    <property type="evidence" value="ECO:0007669"/>
    <property type="project" value="UniProtKB-KW"/>
</dbReference>
<dbReference type="InterPro" id="IPR050300">
    <property type="entry name" value="GDXG_lipolytic_enzyme"/>
</dbReference>
<gene>
    <name evidence="4" type="ORF">FA15DRAFT_746838</name>
</gene>
<dbReference type="Proteomes" id="UP000307440">
    <property type="component" value="Unassembled WGS sequence"/>
</dbReference>
<evidence type="ECO:0000313" key="4">
    <source>
        <dbReference type="EMBL" id="TFK23055.1"/>
    </source>
</evidence>
<dbReference type="SUPFAM" id="SSF53474">
    <property type="entry name" value="alpha/beta-Hydrolases"/>
    <property type="match status" value="1"/>
</dbReference>